<comment type="subcellular location">
    <subcellularLocation>
        <location evidence="1 11">Cytoplasm</location>
    </subcellularLocation>
</comment>
<evidence type="ECO:0000313" key="15">
    <source>
        <dbReference type="Proteomes" id="UP001500503"/>
    </source>
</evidence>
<comment type="function">
    <text evidence="11">Acts as a transcriptional regulator. Probably redox-responsive. The apo- but not holo-form probably binds DNA.</text>
</comment>
<dbReference type="PANTHER" id="PTHR38839">
    <property type="entry name" value="TRANSCRIPTIONAL REGULATOR WHID-RELATED"/>
    <property type="match status" value="1"/>
</dbReference>
<comment type="cofactor">
    <cofactor evidence="11">
        <name>[4Fe-4S] cluster</name>
        <dbReference type="ChEBI" id="CHEBI:49883"/>
    </cofactor>
    <text evidence="11">Binds 1 [4Fe-4S] cluster per subunit. Following nitrosylation of the [4Fe-4S] cluster binds 1 [4Fe-8(NO)] cluster per subunit.</text>
</comment>
<keyword evidence="10 11" id="KW-0804">Transcription</keyword>
<evidence type="ECO:0000256" key="1">
    <source>
        <dbReference type="ARBA" id="ARBA00004496"/>
    </source>
</evidence>
<organism evidence="14 15">
    <name type="scientific">Actinoallomurus oryzae</name>
    <dbReference type="NCBI Taxonomy" id="502180"/>
    <lineage>
        <taxon>Bacteria</taxon>
        <taxon>Bacillati</taxon>
        <taxon>Actinomycetota</taxon>
        <taxon>Actinomycetes</taxon>
        <taxon>Streptosporangiales</taxon>
        <taxon>Thermomonosporaceae</taxon>
        <taxon>Actinoallomurus</taxon>
    </lineage>
</organism>
<keyword evidence="5 11" id="KW-0408">Iron</keyword>
<evidence type="ECO:0000259" key="13">
    <source>
        <dbReference type="PROSITE" id="PS51674"/>
    </source>
</evidence>
<evidence type="ECO:0000256" key="7">
    <source>
        <dbReference type="ARBA" id="ARBA00023015"/>
    </source>
</evidence>
<reference evidence="15" key="1">
    <citation type="journal article" date="2019" name="Int. J. Syst. Evol. Microbiol.">
        <title>The Global Catalogue of Microorganisms (GCM) 10K type strain sequencing project: providing services to taxonomists for standard genome sequencing and annotation.</title>
        <authorList>
            <consortium name="The Broad Institute Genomics Platform"/>
            <consortium name="The Broad Institute Genome Sequencing Center for Infectious Disease"/>
            <person name="Wu L."/>
            <person name="Ma J."/>
        </authorList>
    </citation>
    <scope>NUCLEOTIDE SEQUENCE [LARGE SCALE GENOMIC DNA]</scope>
    <source>
        <strain evidence="15">JCM 17933</strain>
    </source>
</reference>
<keyword evidence="7 11" id="KW-0805">Transcription regulation</keyword>
<sequence length="96" mass="10969">MTTTLIDMAPAPWMTEGACRDEDPELFFPISASEVGADQVDRARAICEGCHVQAECLRYALANRIAHGIWGGRTEQQRQSLIRARRRRRLKMRTRP</sequence>
<dbReference type="RefSeq" id="WP_345472347.1">
    <property type="nucleotide sequence ID" value="NZ_BAABHF010000046.1"/>
</dbReference>
<feature type="compositionally biased region" description="Basic residues" evidence="12">
    <location>
        <begin position="83"/>
        <end position="96"/>
    </location>
</feature>
<gene>
    <name evidence="11" type="primary">whiB</name>
    <name evidence="14" type="ORF">GCM10023191_076500</name>
</gene>
<feature type="domain" description="4Fe-4S Wbl-type" evidence="13">
    <location>
        <begin position="18"/>
        <end position="80"/>
    </location>
</feature>
<evidence type="ECO:0000256" key="6">
    <source>
        <dbReference type="ARBA" id="ARBA00023014"/>
    </source>
</evidence>
<comment type="caution">
    <text evidence="14">The sequence shown here is derived from an EMBL/GenBank/DDBJ whole genome shotgun (WGS) entry which is preliminary data.</text>
</comment>
<feature type="binding site" evidence="11">
    <location>
        <position position="56"/>
    </location>
    <ligand>
        <name>[4Fe-4S] cluster</name>
        <dbReference type="ChEBI" id="CHEBI:49883"/>
    </ligand>
</feature>
<feature type="binding site" evidence="11">
    <location>
        <position position="50"/>
    </location>
    <ligand>
        <name>[4Fe-4S] cluster</name>
        <dbReference type="ChEBI" id="CHEBI:49883"/>
    </ligand>
</feature>
<keyword evidence="4 11" id="KW-0479">Metal-binding</keyword>
<comment type="PTM">
    <text evidence="11">The Fe-S cluster can be nitrosylated by nitric oxide (NO).</text>
</comment>
<feature type="region of interest" description="Disordered" evidence="12">
    <location>
        <begin position="73"/>
        <end position="96"/>
    </location>
</feature>
<feature type="binding site" evidence="11">
    <location>
        <position position="47"/>
    </location>
    <ligand>
        <name>[4Fe-4S] cluster</name>
        <dbReference type="ChEBI" id="CHEBI:49883"/>
    </ligand>
</feature>
<keyword evidence="3 11" id="KW-0004">4Fe-4S</keyword>
<keyword evidence="15" id="KW-1185">Reference proteome</keyword>
<evidence type="ECO:0000256" key="5">
    <source>
        <dbReference type="ARBA" id="ARBA00023004"/>
    </source>
</evidence>
<comment type="similarity">
    <text evidence="2 11">Belongs to the WhiB family.</text>
</comment>
<dbReference type="Proteomes" id="UP001500503">
    <property type="component" value="Unassembled WGS sequence"/>
</dbReference>
<evidence type="ECO:0000256" key="10">
    <source>
        <dbReference type="ARBA" id="ARBA00023163"/>
    </source>
</evidence>
<dbReference type="PROSITE" id="PS51674">
    <property type="entry name" value="4FE4S_WBL"/>
    <property type="match status" value="1"/>
</dbReference>
<dbReference type="InterPro" id="IPR003482">
    <property type="entry name" value="Whib"/>
</dbReference>
<keyword evidence="6 11" id="KW-0411">Iron-sulfur</keyword>
<name>A0ABP8QWF1_9ACTN</name>
<keyword evidence="11" id="KW-0963">Cytoplasm</keyword>
<keyword evidence="9 11" id="KW-1015">Disulfide bond</keyword>
<dbReference type="Pfam" id="PF02467">
    <property type="entry name" value="Whib"/>
    <property type="match status" value="1"/>
</dbReference>
<evidence type="ECO:0000313" key="14">
    <source>
        <dbReference type="EMBL" id="GAA4511826.1"/>
    </source>
</evidence>
<evidence type="ECO:0000256" key="9">
    <source>
        <dbReference type="ARBA" id="ARBA00023157"/>
    </source>
</evidence>
<evidence type="ECO:0000256" key="2">
    <source>
        <dbReference type="ARBA" id="ARBA00006597"/>
    </source>
</evidence>
<evidence type="ECO:0000256" key="3">
    <source>
        <dbReference type="ARBA" id="ARBA00022485"/>
    </source>
</evidence>
<accession>A0ABP8QWF1</accession>
<comment type="PTM">
    <text evidence="11">Upon Fe-S cluster removal intramolecular disulfide bonds are formed.</text>
</comment>
<evidence type="ECO:0000256" key="8">
    <source>
        <dbReference type="ARBA" id="ARBA00023125"/>
    </source>
</evidence>
<protein>
    <recommendedName>
        <fullName evidence="11">Transcriptional regulator WhiB</fullName>
    </recommendedName>
</protein>
<dbReference type="EMBL" id="BAABHF010000046">
    <property type="protein sequence ID" value="GAA4511826.1"/>
    <property type="molecule type" value="Genomic_DNA"/>
</dbReference>
<evidence type="ECO:0000256" key="4">
    <source>
        <dbReference type="ARBA" id="ARBA00022723"/>
    </source>
</evidence>
<dbReference type="InterPro" id="IPR034768">
    <property type="entry name" value="4FE4S_WBL"/>
</dbReference>
<dbReference type="HAMAP" id="MF_01479">
    <property type="entry name" value="WhiB"/>
    <property type="match status" value="1"/>
</dbReference>
<feature type="binding site" evidence="11">
    <location>
        <position position="19"/>
    </location>
    <ligand>
        <name>[4Fe-4S] cluster</name>
        <dbReference type="ChEBI" id="CHEBI:49883"/>
    </ligand>
</feature>
<evidence type="ECO:0000256" key="11">
    <source>
        <dbReference type="HAMAP-Rule" id="MF_01479"/>
    </source>
</evidence>
<proteinExistence type="inferred from homology"/>
<keyword evidence="8 11" id="KW-0238">DNA-binding</keyword>
<evidence type="ECO:0000256" key="12">
    <source>
        <dbReference type="SAM" id="MobiDB-lite"/>
    </source>
</evidence>